<evidence type="ECO:0000256" key="1">
    <source>
        <dbReference type="ARBA" id="ARBA00004123"/>
    </source>
</evidence>
<evidence type="ECO:0000313" key="6">
    <source>
        <dbReference type="EMBL" id="KAB7502439.1"/>
    </source>
</evidence>
<evidence type="ECO:0000256" key="2">
    <source>
        <dbReference type="ARBA" id="ARBA00010991"/>
    </source>
</evidence>
<dbReference type="PRINTS" id="PR01245">
    <property type="entry name" value="RAD1REC1"/>
</dbReference>
<gene>
    <name evidence="6" type="primary">RAD1</name>
    <name evidence="6" type="ORF">Anas_03716</name>
</gene>
<comment type="subcellular location">
    <subcellularLocation>
        <location evidence="1">Nucleus</location>
    </subcellularLocation>
</comment>
<keyword evidence="4" id="KW-0234">DNA repair</keyword>
<dbReference type="EMBL" id="SEYY01007510">
    <property type="protein sequence ID" value="KAB7502439.1"/>
    <property type="molecule type" value="Genomic_DNA"/>
</dbReference>
<keyword evidence="5" id="KW-0539">Nucleus</keyword>
<evidence type="ECO:0000256" key="5">
    <source>
        <dbReference type="ARBA" id="ARBA00023242"/>
    </source>
</evidence>
<dbReference type="GO" id="GO:0006281">
    <property type="term" value="P:DNA repair"/>
    <property type="evidence" value="ECO:0007669"/>
    <property type="project" value="UniProtKB-KW"/>
</dbReference>
<proteinExistence type="inferred from homology"/>
<sequence>EYDIKEESITFKISLNALVECLNIFGSGSGPGVTTALKMCYNGYGFPLSLLLEEAGVITDCSLKTQDPDDPMEFSFCNTGVVNKIIMKSECLKEIFSELDMSSEVMEIFMSPDAPFFRISTFGNYGTNHCAPDEDYDD</sequence>
<dbReference type="GO" id="GO:0000077">
    <property type="term" value="P:DNA damage checkpoint signaling"/>
    <property type="evidence" value="ECO:0007669"/>
    <property type="project" value="InterPro"/>
</dbReference>
<name>A0A5N5T8D6_9CRUS</name>
<dbReference type="Gene3D" id="3.70.10.10">
    <property type="match status" value="1"/>
</dbReference>
<dbReference type="PANTHER" id="PTHR10870:SF0">
    <property type="entry name" value="CELL CYCLE CHECKPOINT PROTEIN RAD1"/>
    <property type="match status" value="1"/>
</dbReference>
<evidence type="ECO:0000313" key="7">
    <source>
        <dbReference type="Proteomes" id="UP000326759"/>
    </source>
</evidence>
<dbReference type="OrthoDB" id="337581at2759"/>
<dbReference type="Pfam" id="PF02144">
    <property type="entry name" value="Rad1"/>
    <property type="match status" value="1"/>
</dbReference>
<dbReference type="InterPro" id="IPR003021">
    <property type="entry name" value="Rad1_Rec1_Rad17"/>
</dbReference>
<comment type="similarity">
    <text evidence="2">Belongs to the rad1 family.</text>
</comment>
<accession>A0A5N5T8D6</accession>
<dbReference type="PANTHER" id="PTHR10870">
    <property type="entry name" value="CELL CYCLE CHECKPOINT PROTEIN RAD1"/>
    <property type="match status" value="1"/>
</dbReference>
<keyword evidence="7" id="KW-1185">Reference proteome</keyword>
<protein>
    <submittedName>
        <fullName evidence="6">Cell cycle checkpoint protein RAD1</fullName>
    </submittedName>
</protein>
<keyword evidence="3" id="KW-0227">DNA damage</keyword>
<evidence type="ECO:0000256" key="4">
    <source>
        <dbReference type="ARBA" id="ARBA00023204"/>
    </source>
</evidence>
<dbReference type="GO" id="GO:0030896">
    <property type="term" value="C:checkpoint clamp complex"/>
    <property type="evidence" value="ECO:0007669"/>
    <property type="project" value="TreeGrafter"/>
</dbReference>
<dbReference type="Proteomes" id="UP000326759">
    <property type="component" value="Unassembled WGS sequence"/>
</dbReference>
<evidence type="ECO:0000256" key="3">
    <source>
        <dbReference type="ARBA" id="ARBA00022763"/>
    </source>
</evidence>
<comment type="caution">
    <text evidence="6">The sequence shown here is derived from an EMBL/GenBank/DDBJ whole genome shotgun (WGS) entry which is preliminary data.</text>
</comment>
<reference evidence="6 7" key="1">
    <citation type="journal article" date="2019" name="PLoS Biol.">
        <title>Sex chromosomes control vertical transmission of feminizing Wolbachia symbionts in an isopod.</title>
        <authorList>
            <person name="Becking T."/>
            <person name="Chebbi M.A."/>
            <person name="Giraud I."/>
            <person name="Moumen B."/>
            <person name="Laverre T."/>
            <person name="Caubet Y."/>
            <person name="Peccoud J."/>
            <person name="Gilbert C."/>
            <person name="Cordaux R."/>
        </authorList>
    </citation>
    <scope>NUCLEOTIDE SEQUENCE [LARGE SCALE GENOMIC DNA]</scope>
    <source>
        <strain evidence="6">ANa2</strain>
        <tissue evidence="6">Whole body excluding digestive tract and cuticle</tissue>
    </source>
</reference>
<dbReference type="AlphaFoldDB" id="A0A5N5T8D6"/>
<feature type="non-terminal residue" evidence="6">
    <location>
        <position position="1"/>
    </location>
</feature>
<organism evidence="6 7">
    <name type="scientific">Armadillidium nasatum</name>
    <dbReference type="NCBI Taxonomy" id="96803"/>
    <lineage>
        <taxon>Eukaryota</taxon>
        <taxon>Metazoa</taxon>
        <taxon>Ecdysozoa</taxon>
        <taxon>Arthropoda</taxon>
        <taxon>Crustacea</taxon>
        <taxon>Multicrustacea</taxon>
        <taxon>Malacostraca</taxon>
        <taxon>Eumalacostraca</taxon>
        <taxon>Peracarida</taxon>
        <taxon>Isopoda</taxon>
        <taxon>Oniscidea</taxon>
        <taxon>Crinocheta</taxon>
        <taxon>Armadillidiidae</taxon>
        <taxon>Armadillidium</taxon>
    </lineage>
</organism>